<evidence type="ECO:0000256" key="1">
    <source>
        <dbReference type="ARBA" id="ARBA00038420"/>
    </source>
</evidence>
<organism evidence="4 5">
    <name type="scientific">Lysobacter soli</name>
    <dbReference type="NCBI Taxonomy" id="453783"/>
    <lineage>
        <taxon>Bacteria</taxon>
        <taxon>Pseudomonadati</taxon>
        <taxon>Pseudomonadota</taxon>
        <taxon>Gammaproteobacteria</taxon>
        <taxon>Lysobacterales</taxon>
        <taxon>Lysobacteraceae</taxon>
        <taxon>Lysobacter</taxon>
    </lineage>
</organism>
<dbReference type="CDD" id="cd00118">
    <property type="entry name" value="LysM"/>
    <property type="match status" value="1"/>
</dbReference>
<feature type="region of interest" description="Disordered" evidence="2">
    <location>
        <begin position="115"/>
        <end position="147"/>
    </location>
</feature>
<dbReference type="InterPro" id="IPR018392">
    <property type="entry name" value="LysM"/>
</dbReference>
<dbReference type="InterPro" id="IPR011055">
    <property type="entry name" value="Dup_hybrid_motif"/>
</dbReference>
<dbReference type="PANTHER" id="PTHR21666:SF263">
    <property type="entry name" value="MUREIN HYDROLASE ACTIVATOR NLPD"/>
    <property type="match status" value="1"/>
</dbReference>
<dbReference type="SUPFAM" id="SSF51261">
    <property type="entry name" value="Duplicated hybrid motif"/>
    <property type="match status" value="1"/>
</dbReference>
<evidence type="ECO:0000256" key="2">
    <source>
        <dbReference type="SAM" id="MobiDB-lite"/>
    </source>
</evidence>
<sequence length="288" mass="29213">MGFSGQVAVRRSAILVVSSGAFLCACTPATVKVWPSSGSAMSSNDGAYVVQAGDSLYGIASRNGVRAVDLAQANGIAEPFVIHPGDRLRLPSATYSNAPAVRAPSVQAVRTEPLPEAGPVTKPVSKSTAPNNVAKTTASAGTTSTATTSKVAAASAVTTKPTSAAATSWRWPASGTVVNAPARSDATPYALDIAGAAGSPVRAAAAGKVLYSGEGSPGYEQLIVIEHAGGWVSSYAHNRKRLVGEGQSVAAGAQIAEMGHVGAGRDMVHFELRRGGQLVDPRTVLPPR</sequence>
<dbReference type="Gene3D" id="3.10.350.10">
    <property type="entry name" value="LysM domain"/>
    <property type="match status" value="1"/>
</dbReference>
<feature type="domain" description="LysM" evidence="3">
    <location>
        <begin position="46"/>
        <end position="90"/>
    </location>
</feature>
<feature type="compositionally biased region" description="Low complexity" evidence="2">
    <location>
        <begin position="133"/>
        <end position="147"/>
    </location>
</feature>
<dbReference type="GO" id="GO:0009279">
    <property type="term" value="C:cell outer membrane"/>
    <property type="evidence" value="ECO:0007669"/>
    <property type="project" value="TreeGrafter"/>
</dbReference>
<dbReference type="CDD" id="cd12797">
    <property type="entry name" value="M23_peptidase"/>
    <property type="match status" value="1"/>
</dbReference>
<dbReference type="GO" id="GO:0032153">
    <property type="term" value="C:cell division site"/>
    <property type="evidence" value="ECO:0007669"/>
    <property type="project" value="TreeGrafter"/>
</dbReference>
<reference evidence="4 5" key="1">
    <citation type="submission" date="2018-08" db="EMBL/GenBank/DDBJ databases">
        <title>Lysobacter soli KCTC 22011, whole genome shotgun sequence.</title>
        <authorList>
            <person name="Zhang X."/>
            <person name="Feng G."/>
            <person name="Zhu H."/>
        </authorList>
    </citation>
    <scope>NUCLEOTIDE SEQUENCE [LARGE SCALE GENOMIC DNA]</scope>
    <source>
        <strain evidence="4 5">KCTC 22011</strain>
    </source>
</reference>
<dbReference type="SMART" id="SM00257">
    <property type="entry name" value="LysM"/>
    <property type="match status" value="1"/>
</dbReference>
<evidence type="ECO:0000259" key="3">
    <source>
        <dbReference type="PROSITE" id="PS51782"/>
    </source>
</evidence>
<dbReference type="AlphaFoldDB" id="A0A3D8VIP2"/>
<dbReference type="InterPro" id="IPR016047">
    <property type="entry name" value="M23ase_b-sheet_dom"/>
</dbReference>
<evidence type="ECO:0000313" key="5">
    <source>
        <dbReference type="Proteomes" id="UP000256829"/>
    </source>
</evidence>
<dbReference type="EMBL" id="QTJR01000002">
    <property type="protein sequence ID" value="RDY68698.1"/>
    <property type="molecule type" value="Genomic_DNA"/>
</dbReference>
<keyword evidence="5" id="KW-1185">Reference proteome</keyword>
<dbReference type="PANTHER" id="PTHR21666">
    <property type="entry name" value="PEPTIDASE-RELATED"/>
    <property type="match status" value="1"/>
</dbReference>
<dbReference type="PROSITE" id="PS51782">
    <property type="entry name" value="LYSM"/>
    <property type="match status" value="1"/>
</dbReference>
<proteinExistence type="inferred from homology"/>
<name>A0A3D8VIP2_9GAMM</name>
<dbReference type="InterPro" id="IPR036779">
    <property type="entry name" value="LysM_dom_sf"/>
</dbReference>
<dbReference type="Pfam" id="PF01551">
    <property type="entry name" value="Peptidase_M23"/>
    <property type="match status" value="1"/>
</dbReference>
<dbReference type="GO" id="GO:0004222">
    <property type="term" value="F:metalloendopeptidase activity"/>
    <property type="evidence" value="ECO:0007669"/>
    <property type="project" value="TreeGrafter"/>
</dbReference>
<dbReference type="Pfam" id="PF01476">
    <property type="entry name" value="LysM"/>
    <property type="match status" value="1"/>
</dbReference>
<accession>A0A3D8VIP2</accession>
<gene>
    <name evidence="4" type="ORF">DX912_04135</name>
</gene>
<dbReference type="InterPro" id="IPR050570">
    <property type="entry name" value="Cell_wall_metabolism_enzyme"/>
</dbReference>
<dbReference type="Proteomes" id="UP000256829">
    <property type="component" value="Unassembled WGS sequence"/>
</dbReference>
<protein>
    <submittedName>
        <fullName evidence="4">LysM peptidoglycan-binding domain-containing protein</fullName>
    </submittedName>
</protein>
<comment type="similarity">
    <text evidence="1">Belongs to the E.coli NlpD/Haemophilus LppB family.</text>
</comment>
<dbReference type="Gene3D" id="2.70.70.10">
    <property type="entry name" value="Glucose Permease (Domain IIA)"/>
    <property type="match status" value="1"/>
</dbReference>
<evidence type="ECO:0000313" key="4">
    <source>
        <dbReference type="EMBL" id="RDY68698.1"/>
    </source>
</evidence>
<comment type="caution">
    <text evidence="4">The sequence shown here is derived from an EMBL/GenBank/DDBJ whole genome shotgun (WGS) entry which is preliminary data.</text>
</comment>